<dbReference type="Proteomes" id="UP000238274">
    <property type="component" value="Unassembled WGS sequence"/>
</dbReference>
<evidence type="ECO:0000313" key="1">
    <source>
        <dbReference type="EMBL" id="POW20863.1"/>
    </source>
</evidence>
<name>A0A2S4WGH4_9BASI</name>
<evidence type="ECO:0000313" key="2">
    <source>
        <dbReference type="Proteomes" id="UP000238274"/>
    </source>
</evidence>
<reference evidence="2" key="3">
    <citation type="journal article" date="2018" name="Mol. Plant Microbe Interact.">
        <title>Genome sequence resources for the wheat stripe rust pathogen (Puccinia striiformis f. sp. tritici) and the barley stripe rust pathogen (Puccinia striiformis f. sp. hordei).</title>
        <authorList>
            <person name="Xia C."/>
            <person name="Wang M."/>
            <person name="Yin C."/>
            <person name="Cornejo O.E."/>
            <person name="Hulbert S.H."/>
            <person name="Chen X."/>
        </authorList>
    </citation>
    <scope>NUCLEOTIDE SEQUENCE [LARGE SCALE GENOMIC DNA]</scope>
    <source>
        <strain evidence="2">93TX-2</strain>
    </source>
</reference>
<proteinExistence type="predicted"/>
<keyword evidence="2" id="KW-1185">Reference proteome</keyword>
<accession>A0A2S4WGH4</accession>
<organism evidence="1 2">
    <name type="scientific">Puccinia striiformis</name>
    <dbReference type="NCBI Taxonomy" id="27350"/>
    <lineage>
        <taxon>Eukaryota</taxon>
        <taxon>Fungi</taxon>
        <taxon>Dikarya</taxon>
        <taxon>Basidiomycota</taxon>
        <taxon>Pucciniomycotina</taxon>
        <taxon>Pucciniomycetes</taxon>
        <taxon>Pucciniales</taxon>
        <taxon>Pucciniaceae</taxon>
        <taxon>Puccinia</taxon>
    </lineage>
</organism>
<dbReference type="VEuPathDB" id="FungiDB:PSHT_03114"/>
<sequence length="96" mass="10849">MYGRHKTGNVTAEDFTPSAPALDFANVQHSDISHHATIMPPFELSAPMVSWPHKVFCPLTISNTTLRQADHLTFKIRPPTFENLPTLEHLLRQVEC</sequence>
<gene>
    <name evidence="1" type="ORF">PSHT_03114</name>
</gene>
<reference evidence="1 2" key="1">
    <citation type="submission" date="2017-12" db="EMBL/GenBank/DDBJ databases">
        <title>Gene loss provides genomic basis for host adaptation in cereal stripe rust fungi.</title>
        <authorList>
            <person name="Xia C."/>
        </authorList>
    </citation>
    <scope>NUCLEOTIDE SEQUENCE [LARGE SCALE GENOMIC DNA]</scope>
    <source>
        <strain evidence="1 2">93TX-2</strain>
    </source>
</reference>
<reference evidence="2" key="2">
    <citation type="journal article" date="2018" name="BMC Genomics">
        <title>Genomic insights into host adaptation between the wheat stripe rust pathogen (Puccinia striiformis f. sp. tritici) and the barley stripe rust pathogen (Puccinia striiformis f. sp. hordei).</title>
        <authorList>
            <person name="Xia C."/>
            <person name="Wang M."/>
            <person name="Yin C."/>
            <person name="Cornejo O.E."/>
            <person name="Hulbert S.H."/>
            <person name="Chen X."/>
        </authorList>
    </citation>
    <scope>NUCLEOTIDE SEQUENCE [LARGE SCALE GENOMIC DNA]</scope>
    <source>
        <strain evidence="2">93TX-2</strain>
    </source>
</reference>
<dbReference type="VEuPathDB" id="FungiDB:PSTT_06079"/>
<dbReference type="EMBL" id="PKSM01000028">
    <property type="protein sequence ID" value="POW20863.1"/>
    <property type="molecule type" value="Genomic_DNA"/>
</dbReference>
<protein>
    <submittedName>
        <fullName evidence="1">Uncharacterized protein</fullName>
    </submittedName>
</protein>
<comment type="caution">
    <text evidence="1">The sequence shown here is derived from an EMBL/GenBank/DDBJ whole genome shotgun (WGS) entry which is preliminary data.</text>
</comment>
<dbReference type="AlphaFoldDB" id="A0A2S4WGH4"/>